<evidence type="ECO:0008006" key="3">
    <source>
        <dbReference type="Google" id="ProtNLM"/>
    </source>
</evidence>
<name>A0A9W8JN48_9AGAR</name>
<feature type="non-terminal residue" evidence="1">
    <location>
        <position position="356"/>
    </location>
</feature>
<sequence length="356" mass="40556">MSRSPSLIKPSSKPTLKWHDQLRNRDSKTSTTDNPIHSIDGTLVKGLPLAICRPDLVLQYRGSFQALPGKPWNRWHPWAPLHTILIDGLDEVGREDRQAERLLAIRQTLLADDVPIRILITSRPERTICTAMGAGGYLDGRAYHLRLKDYDATEDLHRYLRRRLLVLSLRSGMPPSQWFTEDDIETFVRSASGQFIYVATVFKYISDRRDSPVHKLKEVLARTSRQDANLFATLDFLYIKILLEAARDAYSHAGLLLFRLYQVNNVFGLGVKLPVDILTAILGLENDGLENLVSYKATLVTLERDCEGELRLPWFRFQYRTDGSSYHTPSVVRVQFKRLSGISRGSWGALCQSMTT</sequence>
<reference evidence="1" key="1">
    <citation type="submission" date="2022-06" db="EMBL/GenBank/DDBJ databases">
        <title>Genome Sequence of Candolleomyces eurysporus.</title>
        <authorList>
            <person name="Buettner E."/>
        </authorList>
    </citation>
    <scope>NUCLEOTIDE SEQUENCE</scope>
    <source>
        <strain evidence="1">VTCC 930004</strain>
    </source>
</reference>
<dbReference type="EMBL" id="JANBPK010000730">
    <property type="protein sequence ID" value="KAJ2933918.1"/>
    <property type="molecule type" value="Genomic_DNA"/>
</dbReference>
<dbReference type="OrthoDB" id="194358at2759"/>
<gene>
    <name evidence="1" type="ORF">H1R20_g3156</name>
</gene>
<protein>
    <recommendedName>
        <fullName evidence="3">NACHT domain-containing protein</fullName>
    </recommendedName>
</protein>
<organism evidence="1 2">
    <name type="scientific">Candolleomyces eurysporus</name>
    <dbReference type="NCBI Taxonomy" id="2828524"/>
    <lineage>
        <taxon>Eukaryota</taxon>
        <taxon>Fungi</taxon>
        <taxon>Dikarya</taxon>
        <taxon>Basidiomycota</taxon>
        <taxon>Agaricomycotina</taxon>
        <taxon>Agaricomycetes</taxon>
        <taxon>Agaricomycetidae</taxon>
        <taxon>Agaricales</taxon>
        <taxon>Agaricineae</taxon>
        <taxon>Psathyrellaceae</taxon>
        <taxon>Candolleomyces</taxon>
    </lineage>
</organism>
<evidence type="ECO:0000313" key="2">
    <source>
        <dbReference type="Proteomes" id="UP001140091"/>
    </source>
</evidence>
<evidence type="ECO:0000313" key="1">
    <source>
        <dbReference type="EMBL" id="KAJ2933918.1"/>
    </source>
</evidence>
<comment type="caution">
    <text evidence="1">The sequence shown here is derived from an EMBL/GenBank/DDBJ whole genome shotgun (WGS) entry which is preliminary data.</text>
</comment>
<dbReference type="PANTHER" id="PTHR10039">
    <property type="entry name" value="AMELOGENIN"/>
    <property type="match status" value="1"/>
</dbReference>
<dbReference type="AlphaFoldDB" id="A0A9W8JN48"/>
<proteinExistence type="predicted"/>
<accession>A0A9W8JN48</accession>
<dbReference type="Proteomes" id="UP001140091">
    <property type="component" value="Unassembled WGS sequence"/>
</dbReference>
<keyword evidence="2" id="KW-1185">Reference proteome</keyword>